<gene>
    <name evidence="1" type="ORF">WT27_13545</name>
</gene>
<comment type="caution">
    <text evidence="1">The sequence shown here is derived from an EMBL/GenBank/DDBJ whole genome shotgun (WGS) entry which is preliminary data.</text>
</comment>
<proteinExistence type="predicted"/>
<dbReference type="Proteomes" id="UP000062317">
    <property type="component" value="Unassembled WGS sequence"/>
</dbReference>
<keyword evidence="2" id="KW-1185">Reference proteome</keyword>
<dbReference type="AlphaFoldDB" id="A0A119DK51"/>
<evidence type="ECO:0000313" key="1">
    <source>
        <dbReference type="EMBL" id="KVV40943.1"/>
    </source>
</evidence>
<evidence type="ECO:0000313" key="2">
    <source>
        <dbReference type="Proteomes" id="UP000062317"/>
    </source>
</evidence>
<accession>A0A119DK51</accession>
<dbReference type="EMBL" id="LPEQ01000113">
    <property type="protein sequence ID" value="KVV40943.1"/>
    <property type="molecule type" value="Genomic_DNA"/>
</dbReference>
<reference evidence="1 2" key="1">
    <citation type="submission" date="2015-11" db="EMBL/GenBank/DDBJ databases">
        <title>Expanding the genomic diversity of Burkholderia species for the development of highly accurate diagnostics.</title>
        <authorList>
            <person name="Sahl J."/>
            <person name="Keim P."/>
            <person name="Wagner D."/>
        </authorList>
    </citation>
    <scope>NUCLEOTIDE SEQUENCE [LARGE SCALE GENOMIC DNA]</scope>
    <source>
        <strain evidence="1 2">MSMB1301WGS</strain>
    </source>
</reference>
<name>A0A119DK51_9BURK</name>
<protein>
    <submittedName>
        <fullName evidence="1">Uncharacterized protein</fullName>
    </submittedName>
</protein>
<sequence>MLSAAQREVFTQLVTALPEQRVFPSVALVSFIGPQKLPVGPAMQARLQRIGRCVADVLICDATWRPVAIVAFATKRRFGMTRVDEHDGMLKRLGIDVHVVDPSVQLEVQALIGKLKGTGDA</sequence>
<organism evidence="1 2">
    <name type="scientific">Burkholderia territorii</name>
    <dbReference type="NCBI Taxonomy" id="1503055"/>
    <lineage>
        <taxon>Bacteria</taxon>
        <taxon>Pseudomonadati</taxon>
        <taxon>Pseudomonadota</taxon>
        <taxon>Betaproteobacteria</taxon>
        <taxon>Burkholderiales</taxon>
        <taxon>Burkholderiaceae</taxon>
        <taxon>Burkholderia</taxon>
        <taxon>Burkholderia cepacia complex</taxon>
    </lineage>
</organism>